<keyword evidence="2" id="KW-1185">Reference proteome</keyword>
<dbReference type="PROSITE" id="PS51257">
    <property type="entry name" value="PROKAR_LIPOPROTEIN"/>
    <property type="match status" value="1"/>
</dbReference>
<dbReference type="RefSeq" id="WP_262310646.1">
    <property type="nucleotide sequence ID" value="NZ_CP106679.1"/>
</dbReference>
<dbReference type="Proteomes" id="UP001065174">
    <property type="component" value="Chromosome"/>
</dbReference>
<reference evidence="1" key="1">
    <citation type="submission" date="2022-09" db="EMBL/GenBank/DDBJ databases">
        <title>Comparative genomics and taxonomic characterization of three novel marine species of genus Reichenbachiella exhibiting antioxidant and polysaccharide degradation activities.</title>
        <authorList>
            <person name="Muhammad N."/>
            <person name="Lee Y.-J."/>
            <person name="Ko J."/>
            <person name="Kim S.-G."/>
        </authorList>
    </citation>
    <scope>NUCLEOTIDE SEQUENCE</scope>
    <source>
        <strain evidence="1">BKB1-1</strain>
    </source>
</reference>
<sequence length="187" mass="20974">MNISRLIAVLVINTLLFSCLSKDEIVSKDDSQLAHLDSLVTLQSIGLLGERIHKTANINGTTESKAVVADSIFVQGEFKSLFSKKFERVFTNGAYLKTQSNGEYIYTRKDGENSGPLTLRLTFDSSDRLIRLIYIETKDNYIYQTENKGVFELNPNTGLITNYELSGFQKIIGLDKNEYKVTGVVQS</sequence>
<proteinExistence type="predicted"/>
<dbReference type="EMBL" id="CP106679">
    <property type="protein sequence ID" value="UXP33217.1"/>
    <property type="molecule type" value="Genomic_DNA"/>
</dbReference>
<accession>A0ABY6CRS5</accession>
<organism evidence="1 2">
    <name type="scientific">Reichenbachiella agarivorans</name>
    <dbReference type="NCBI Taxonomy" id="2979464"/>
    <lineage>
        <taxon>Bacteria</taxon>
        <taxon>Pseudomonadati</taxon>
        <taxon>Bacteroidota</taxon>
        <taxon>Cytophagia</taxon>
        <taxon>Cytophagales</taxon>
        <taxon>Reichenbachiellaceae</taxon>
        <taxon>Reichenbachiella</taxon>
    </lineage>
</organism>
<evidence type="ECO:0000313" key="2">
    <source>
        <dbReference type="Proteomes" id="UP001065174"/>
    </source>
</evidence>
<name>A0ABY6CRS5_9BACT</name>
<gene>
    <name evidence="1" type="ORF">N6H18_04525</name>
</gene>
<protein>
    <recommendedName>
        <fullName evidence="3">Lipoprotein</fullName>
    </recommendedName>
</protein>
<evidence type="ECO:0008006" key="3">
    <source>
        <dbReference type="Google" id="ProtNLM"/>
    </source>
</evidence>
<evidence type="ECO:0000313" key="1">
    <source>
        <dbReference type="EMBL" id="UXP33217.1"/>
    </source>
</evidence>